<name>A0A918XGW0_9GAMM</name>
<dbReference type="SUPFAM" id="SSF50692">
    <property type="entry name" value="ADC-like"/>
    <property type="match status" value="1"/>
</dbReference>
<keyword evidence="4" id="KW-0411">Iron-sulfur</keyword>
<keyword evidence="3" id="KW-0408">Iron</keyword>
<evidence type="ECO:0000256" key="3">
    <source>
        <dbReference type="ARBA" id="ARBA00023004"/>
    </source>
</evidence>
<reference evidence="6" key="1">
    <citation type="journal article" date="2014" name="Int. J. Syst. Evol. Microbiol.">
        <title>Complete genome sequence of Corynebacterium casei LMG S-19264T (=DSM 44701T), isolated from a smear-ripened cheese.</title>
        <authorList>
            <consortium name="US DOE Joint Genome Institute (JGI-PGF)"/>
            <person name="Walter F."/>
            <person name="Albersmeier A."/>
            <person name="Kalinowski J."/>
            <person name="Ruckert C."/>
        </authorList>
    </citation>
    <scope>NUCLEOTIDE SEQUENCE</scope>
    <source>
        <strain evidence="6">KCTC 23430</strain>
    </source>
</reference>
<dbReference type="InterPro" id="IPR006657">
    <property type="entry name" value="MoPterin_dinucl-bd_dom"/>
</dbReference>
<comment type="similarity">
    <text evidence="1">Belongs to the prokaryotic molybdopterin-containing oxidoreductase family.</text>
</comment>
<proteinExistence type="inferred from homology"/>
<dbReference type="GO" id="GO:0046872">
    <property type="term" value="F:metal ion binding"/>
    <property type="evidence" value="ECO:0007669"/>
    <property type="project" value="UniProtKB-KW"/>
</dbReference>
<dbReference type="InterPro" id="IPR009010">
    <property type="entry name" value="Asp_de-COase-like_dom_sf"/>
</dbReference>
<dbReference type="Gene3D" id="3.40.50.740">
    <property type="match status" value="1"/>
</dbReference>
<organism evidence="6 7">
    <name type="scientific">Parahalioglobus pacificus</name>
    <dbReference type="NCBI Taxonomy" id="930806"/>
    <lineage>
        <taxon>Bacteria</taxon>
        <taxon>Pseudomonadati</taxon>
        <taxon>Pseudomonadota</taxon>
        <taxon>Gammaproteobacteria</taxon>
        <taxon>Cellvibrionales</taxon>
        <taxon>Halieaceae</taxon>
        <taxon>Parahalioglobus</taxon>
    </lineage>
</organism>
<dbReference type="PROSITE" id="PS51669">
    <property type="entry name" value="4FE4S_MOW_BIS_MGD"/>
    <property type="match status" value="1"/>
</dbReference>
<dbReference type="GO" id="GO:0016491">
    <property type="term" value="F:oxidoreductase activity"/>
    <property type="evidence" value="ECO:0007669"/>
    <property type="project" value="InterPro"/>
</dbReference>
<dbReference type="PANTHER" id="PTHR43742">
    <property type="entry name" value="TRIMETHYLAMINE-N-OXIDE REDUCTASE"/>
    <property type="match status" value="1"/>
</dbReference>
<dbReference type="SMART" id="SM00926">
    <property type="entry name" value="Molybdop_Fe4S4"/>
    <property type="match status" value="1"/>
</dbReference>
<accession>A0A918XGW0</accession>
<gene>
    <name evidence="6" type="ORF">GCM10007053_14270</name>
</gene>
<dbReference type="GO" id="GO:0043546">
    <property type="term" value="F:molybdopterin cofactor binding"/>
    <property type="evidence" value="ECO:0007669"/>
    <property type="project" value="InterPro"/>
</dbReference>
<evidence type="ECO:0000259" key="5">
    <source>
        <dbReference type="PROSITE" id="PS51669"/>
    </source>
</evidence>
<dbReference type="GO" id="GO:0051536">
    <property type="term" value="F:iron-sulfur cluster binding"/>
    <property type="evidence" value="ECO:0007669"/>
    <property type="project" value="UniProtKB-KW"/>
</dbReference>
<evidence type="ECO:0000256" key="4">
    <source>
        <dbReference type="ARBA" id="ARBA00023014"/>
    </source>
</evidence>
<feature type="domain" description="4Fe-4S Mo/W bis-MGD-type" evidence="5">
    <location>
        <begin position="22"/>
        <end position="78"/>
    </location>
</feature>
<protein>
    <submittedName>
        <fullName evidence="6">Formate dehydrogenase</fullName>
    </submittedName>
</protein>
<dbReference type="InterPro" id="IPR050612">
    <property type="entry name" value="Prok_Mopterin_Oxidored"/>
</dbReference>
<evidence type="ECO:0000313" key="7">
    <source>
        <dbReference type="Proteomes" id="UP000644693"/>
    </source>
</evidence>
<evidence type="ECO:0000256" key="1">
    <source>
        <dbReference type="ARBA" id="ARBA00010312"/>
    </source>
</evidence>
<keyword evidence="2" id="KW-0479">Metal-binding</keyword>
<dbReference type="Pfam" id="PF00384">
    <property type="entry name" value="Molybdopterin"/>
    <property type="match status" value="1"/>
</dbReference>
<evidence type="ECO:0000313" key="6">
    <source>
        <dbReference type="EMBL" id="GHD31336.1"/>
    </source>
</evidence>
<dbReference type="Proteomes" id="UP000644693">
    <property type="component" value="Unassembled WGS sequence"/>
</dbReference>
<dbReference type="Pfam" id="PF04879">
    <property type="entry name" value="Molybdop_Fe4S4"/>
    <property type="match status" value="1"/>
</dbReference>
<comment type="caution">
    <text evidence="6">The sequence shown here is derived from an EMBL/GenBank/DDBJ whole genome shotgun (WGS) entry which is preliminary data.</text>
</comment>
<dbReference type="Gene3D" id="2.40.40.20">
    <property type="match status" value="1"/>
</dbReference>
<dbReference type="InterPro" id="IPR006963">
    <property type="entry name" value="Mopterin_OxRdtase_4Fe-4S_dom"/>
</dbReference>
<dbReference type="EMBL" id="BMYM01000001">
    <property type="protein sequence ID" value="GHD31336.1"/>
    <property type="molecule type" value="Genomic_DNA"/>
</dbReference>
<dbReference type="AlphaFoldDB" id="A0A918XGW0"/>
<evidence type="ECO:0000256" key="2">
    <source>
        <dbReference type="ARBA" id="ARBA00022723"/>
    </source>
</evidence>
<dbReference type="Gene3D" id="2.20.25.90">
    <property type="entry name" value="ADC-like domains"/>
    <property type="match status" value="1"/>
</dbReference>
<dbReference type="Pfam" id="PF01568">
    <property type="entry name" value="Molydop_binding"/>
    <property type="match status" value="1"/>
</dbReference>
<dbReference type="InterPro" id="IPR006656">
    <property type="entry name" value="Mopterin_OxRdtase"/>
</dbReference>
<reference evidence="6" key="2">
    <citation type="submission" date="2020-09" db="EMBL/GenBank/DDBJ databases">
        <authorList>
            <person name="Sun Q."/>
            <person name="Kim S."/>
        </authorList>
    </citation>
    <scope>NUCLEOTIDE SEQUENCE</scope>
    <source>
        <strain evidence="6">KCTC 23430</strain>
    </source>
</reference>
<dbReference type="PANTHER" id="PTHR43742:SF2">
    <property type="entry name" value="ASSIMILATORY NITRATE REDUCTASE CATALYTIC SUBUNIT"/>
    <property type="match status" value="1"/>
</dbReference>
<keyword evidence="7" id="KW-1185">Reference proteome</keyword>
<sequence>MHGFLLTYLTTITTAVVAMSQAETHHTFCRICEASCGLVAEVKDNRVVSLAPNKAHTGTLGFSCMKGLHQHSMYDSDDRLKYPLKRVGDEFQRISWDQALSEIGAKVKALRAESDQSVGMYVGTAAGFSILHPIFAEGFMQGLGSHNIFSSSTQDCANRFAAAKEMYGFPFFQPFVDLDNVECMLIVGTNPVVSKWTFLQVAHPVKRLKEVKARGGRVIVVDPRFNETAKVAGEHQFIKPNSDVFFFLSFLQDIFARGACDEAAVRQFMTGLDELKAMVEPWTPEHTAEVTGISADALRDLVSSFVAAKGAAIVTGTGLGMGRDGTLAQWLAECVTAVTGNLDGRGGTLVGEGIFDFAGFAKKNNMFMRKARSRIGNFRELNGGFPGGILADEILTPGEGQIKGMFVTGGNPLMTMANAERLKAAMERLELLVVTDIYLNETASLADYVLPATSPLQRPDLPFVFPLFLGMQSIPYLAATEALVEPEGEQRDEASIYTDLATACGVGLFGSKAAQWALRLMKGLNRLRHPLSMPGLPQRFILDQILKRSGNGSFKALLQHTEGKAREQVSPGSFLGKRPITDDGMVHLAPADFLKAAASLEQRHEALKAQDADGSFRMISKRTHSTHNSWTQNIDELTNGEHNRTNFVFMHPDDAERLGLGEGDAADIRSETATIRLPVKALKELLPGTVSVPHGWGHQNARGLGVAGALSGANVNILASDGPASVEPLSGMAHLTGIPVHITPAAGPINSNSWTGT</sequence>
<dbReference type="SUPFAM" id="SSF53706">
    <property type="entry name" value="Formate dehydrogenase/DMSO reductase, domains 1-3"/>
    <property type="match status" value="1"/>
</dbReference>
<dbReference type="Gene3D" id="3.40.228.10">
    <property type="entry name" value="Dimethylsulfoxide Reductase, domain 2"/>
    <property type="match status" value="1"/>
</dbReference>